<evidence type="ECO:0000259" key="7">
    <source>
        <dbReference type="Pfam" id="PF00324"/>
    </source>
</evidence>
<dbReference type="Pfam" id="PF00324">
    <property type="entry name" value="AA_permease"/>
    <property type="match status" value="1"/>
</dbReference>
<feature type="transmembrane region" description="Helical" evidence="6">
    <location>
        <begin position="406"/>
        <end position="430"/>
    </location>
</feature>
<feature type="transmembrane region" description="Helical" evidence="6">
    <location>
        <begin position="333"/>
        <end position="354"/>
    </location>
</feature>
<gene>
    <name evidence="8" type="ORF">BP5796_12140</name>
</gene>
<comment type="caution">
    <text evidence="8">The sequence shown here is derived from an EMBL/GenBank/DDBJ whole genome shotgun (WGS) entry which is preliminary data.</text>
</comment>
<evidence type="ECO:0000256" key="2">
    <source>
        <dbReference type="ARBA" id="ARBA00022692"/>
    </source>
</evidence>
<dbReference type="EMBL" id="PDLN01000020">
    <property type="protein sequence ID" value="RDW59216.1"/>
    <property type="molecule type" value="Genomic_DNA"/>
</dbReference>
<feature type="transmembrane region" description="Helical" evidence="6">
    <location>
        <begin position="125"/>
        <end position="144"/>
    </location>
</feature>
<proteinExistence type="predicted"/>
<feature type="transmembrane region" description="Helical" evidence="6">
    <location>
        <begin position="381"/>
        <end position="400"/>
    </location>
</feature>
<dbReference type="InterPro" id="IPR050524">
    <property type="entry name" value="APC_YAT"/>
</dbReference>
<feature type="region of interest" description="Disordered" evidence="5">
    <location>
        <begin position="1"/>
        <end position="20"/>
    </location>
</feature>
<feature type="transmembrane region" description="Helical" evidence="6">
    <location>
        <begin position="164"/>
        <end position="184"/>
    </location>
</feature>
<reference evidence="8 9" key="1">
    <citation type="journal article" date="2018" name="IMA Fungus">
        <title>IMA Genome-F 9: Draft genome sequence of Annulohypoxylon stygium, Aspergillus mulundensis, Berkeleyomyces basicola (syn. Thielaviopsis basicola), Ceratocystis smalleyi, two Cercospora beticola strains, Coleophoma cylindrospora, Fusarium fracticaudum, Phialophora cf. hyalina, and Morchella septimelata.</title>
        <authorList>
            <person name="Wingfield B.D."/>
            <person name="Bills G.F."/>
            <person name="Dong Y."/>
            <person name="Huang W."/>
            <person name="Nel W.J."/>
            <person name="Swalarsk-Parry B.S."/>
            <person name="Vaghefi N."/>
            <person name="Wilken P.M."/>
            <person name="An Z."/>
            <person name="de Beer Z.W."/>
            <person name="De Vos L."/>
            <person name="Chen L."/>
            <person name="Duong T.A."/>
            <person name="Gao Y."/>
            <person name="Hammerbacher A."/>
            <person name="Kikkert J.R."/>
            <person name="Li Y."/>
            <person name="Li H."/>
            <person name="Li K."/>
            <person name="Li Q."/>
            <person name="Liu X."/>
            <person name="Ma X."/>
            <person name="Naidoo K."/>
            <person name="Pethybridge S.J."/>
            <person name="Sun J."/>
            <person name="Steenkamp E.T."/>
            <person name="van der Nest M.A."/>
            <person name="van Wyk S."/>
            <person name="Wingfield M.J."/>
            <person name="Xiong C."/>
            <person name="Yue Q."/>
            <person name="Zhang X."/>
        </authorList>
    </citation>
    <scope>NUCLEOTIDE SEQUENCE [LARGE SCALE GENOMIC DNA]</scope>
    <source>
        <strain evidence="8 9">BP5796</strain>
    </source>
</reference>
<keyword evidence="3 6" id="KW-1133">Transmembrane helix</keyword>
<feature type="domain" description="Amino acid permease/ SLC12A" evidence="7">
    <location>
        <begin position="57"/>
        <end position="517"/>
    </location>
</feature>
<feature type="transmembrane region" description="Helical" evidence="6">
    <location>
        <begin position="460"/>
        <end position="481"/>
    </location>
</feature>
<dbReference type="InterPro" id="IPR004841">
    <property type="entry name" value="AA-permease/SLC12A_dom"/>
</dbReference>
<protein>
    <submittedName>
        <fullName evidence="8">AAT family amino acid transporter-2</fullName>
    </submittedName>
</protein>
<feature type="transmembrane region" description="Helical" evidence="6">
    <location>
        <begin position="196"/>
        <end position="221"/>
    </location>
</feature>
<evidence type="ECO:0000256" key="4">
    <source>
        <dbReference type="ARBA" id="ARBA00023136"/>
    </source>
</evidence>
<evidence type="ECO:0000256" key="3">
    <source>
        <dbReference type="ARBA" id="ARBA00022989"/>
    </source>
</evidence>
<comment type="subcellular location">
    <subcellularLocation>
        <location evidence="1">Membrane</location>
        <topology evidence="1">Multi-pass membrane protein</topology>
    </subcellularLocation>
</comment>
<dbReference type="Proteomes" id="UP000256328">
    <property type="component" value="Unassembled WGS sequence"/>
</dbReference>
<dbReference type="GO" id="GO:0016020">
    <property type="term" value="C:membrane"/>
    <property type="evidence" value="ECO:0007669"/>
    <property type="project" value="UniProtKB-SubCell"/>
</dbReference>
<evidence type="ECO:0000256" key="1">
    <source>
        <dbReference type="ARBA" id="ARBA00004141"/>
    </source>
</evidence>
<feature type="transmembrane region" description="Helical" evidence="6">
    <location>
        <begin position="241"/>
        <end position="259"/>
    </location>
</feature>
<dbReference type="PIRSF" id="PIRSF006060">
    <property type="entry name" value="AA_transporter"/>
    <property type="match status" value="1"/>
</dbReference>
<evidence type="ECO:0000256" key="6">
    <source>
        <dbReference type="SAM" id="Phobius"/>
    </source>
</evidence>
<sequence>MEPMMVDAKSSEKFSVNEGNSEEMPSVECEQVLEYPTEKLAHNNNSTKLHRTFKARHIQMIGLGGCIGSGIFLSTGKALYYGNWTAMFIAWIVVCTMSTATMQVMSEACVIFPTSGAFIDHAARFVDPALGFAVGFCEWLGWTTTMAAEGAVFRTILSFWTEEVPTAACMTIYLVVIFSIHLLPNRVFAEFEFVTAAIKVVMMVIIIIVCIAILCGAGPTGSTNWGTNFTELPAFPNGFKGVAQAFLLASWSAGGLEFIGISNGEAKMPRWNLPRAVTNLVIRIFIFYMSSITFITLLVPYNDPRLFGAFSGEISASPFVIAMQDAGIKGLPSMINAITMLGLCAIGSEGVYLASRMSTAMARMGLFPQILGRVDKQGRPYVSICASAVLAIIFTYINIANTGAVIFTWFSAISSTMSFITYIVICITNWRMRKAFKLQNDNPLSLQYAYKNKFYPMSSVFLFVTSIFILCSTFYVSLFPIGKPTTAANFFETFICVPLFVVLYLGYKIIFKTKIVDLRTVNIQSGRRPLSAEDIAFLDAYYAKPWYKRALTYITF</sequence>
<feature type="transmembrane region" description="Helical" evidence="6">
    <location>
        <begin position="88"/>
        <end position="113"/>
    </location>
</feature>
<organism evidence="8 9">
    <name type="scientific">Coleophoma crateriformis</name>
    <dbReference type="NCBI Taxonomy" id="565419"/>
    <lineage>
        <taxon>Eukaryota</taxon>
        <taxon>Fungi</taxon>
        <taxon>Dikarya</taxon>
        <taxon>Ascomycota</taxon>
        <taxon>Pezizomycotina</taxon>
        <taxon>Leotiomycetes</taxon>
        <taxon>Helotiales</taxon>
        <taxon>Dermateaceae</taxon>
        <taxon>Coleophoma</taxon>
    </lineage>
</organism>
<dbReference type="Gene3D" id="1.20.1740.10">
    <property type="entry name" value="Amino acid/polyamine transporter I"/>
    <property type="match status" value="1"/>
</dbReference>
<feature type="transmembrane region" description="Helical" evidence="6">
    <location>
        <begin position="280"/>
        <end position="301"/>
    </location>
</feature>
<dbReference type="AlphaFoldDB" id="A0A3D8QBJ6"/>
<keyword evidence="2 6" id="KW-0812">Transmembrane</keyword>
<evidence type="ECO:0000313" key="8">
    <source>
        <dbReference type="EMBL" id="RDW59216.1"/>
    </source>
</evidence>
<dbReference type="OrthoDB" id="3900342at2759"/>
<dbReference type="GO" id="GO:0015171">
    <property type="term" value="F:amino acid transmembrane transporter activity"/>
    <property type="evidence" value="ECO:0007669"/>
    <property type="project" value="TreeGrafter"/>
</dbReference>
<feature type="transmembrane region" description="Helical" evidence="6">
    <location>
        <begin position="487"/>
        <end position="507"/>
    </location>
</feature>
<name>A0A3D8QBJ6_9HELO</name>
<evidence type="ECO:0000256" key="5">
    <source>
        <dbReference type="SAM" id="MobiDB-lite"/>
    </source>
</evidence>
<evidence type="ECO:0000313" key="9">
    <source>
        <dbReference type="Proteomes" id="UP000256328"/>
    </source>
</evidence>
<keyword evidence="4 6" id="KW-0472">Membrane</keyword>
<dbReference type="PANTHER" id="PTHR43341">
    <property type="entry name" value="AMINO ACID PERMEASE"/>
    <property type="match status" value="1"/>
</dbReference>
<keyword evidence="9" id="KW-1185">Reference proteome</keyword>
<feature type="transmembrane region" description="Helical" evidence="6">
    <location>
        <begin position="60"/>
        <end position="82"/>
    </location>
</feature>
<dbReference type="PANTHER" id="PTHR43341:SF37">
    <property type="entry name" value="AMINO ACID TRANSPORTER (EUROFUNG)"/>
    <property type="match status" value="1"/>
</dbReference>
<accession>A0A3D8QBJ6</accession>